<accession>A0A640KJI3</accession>
<feature type="region of interest" description="Disordered" evidence="1">
    <location>
        <begin position="476"/>
        <end position="526"/>
    </location>
</feature>
<evidence type="ECO:0000313" key="3">
    <source>
        <dbReference type="Proteomes" id="UP000419144"/>
    </source>
</evidence>
<dbReference type="GO" id="GO:0009982">
    <property type="term" value="F:pseudouridine synthase activity"/>
    <property type="evidence" value="ECO:0007669"/>
    <property type="project" value="InterPro"/>
</dbReference>
<dbReference type="InterPro" id="IPR050188">
    <property type="entry name" value="RluA_PseudoU_synthase"/>
</dbReference>
<dbReference type="Gene3D" id="3.30.2350.10">
    <property type="entry name" value="Pseudouridine synthase"/>
    <property type="match status" value="2"/>
</dbReference>
<dbReference type="InterPro" id="IPR006224">
    <property type="entry name" value="PsdUridine_synth_RluA-like_CS"/>
</dbReference>
<evidence type="ECO:0008006" key="4">
    <source>
        <dbReference type="Google" id="ProtNLM"/>
    </source>
</evidence>
<evidence type="ECO:0000256" key="1">
    <source>
        <dbReference type="SAM" id="MobiDB-lite"/>
    </source>
</evidence>
<dbReference type="VEuPathDB" id="TriTrypDB:LtaPh_2610900"/>
<organism evidence="2 3">
    <name type="scientific">Leishmania tarentolae</name>
    <name type="common">Sauroleishmania tarentolae</name>
    <dbReference type="NCBI Taxonomy" id="5689"/>
    <lineage>
        <taxon>Eukaryota</taxon>
        <taxon>Discoba</taxon>
        <taxon>Euglenozoa</taxon>
        <taxon>Kinetoplastea</taxon>
        <taxon>Metakinetoplastina</taxon>
        <taxon>Trypanosomatida</taxon>
        <taxon>Trypanosomatidae</taxon>
        <taxon>Leishmaniinae</taxon>
        <taxon>Leishmania</taxon>
        <taxon>lizard Leishmania</taxon>
    </lineage>
</organism>
<feature type="region of interest" description="Disordered" evidence="1">
    <location>
        <begin position="812"/>
        <end position="886"/>
    </location>
</feature>
<protein>
    <recommendedName>
        <fullName evidence="4">Pseudouridine synthase RsuA/RluA-like domain-containing protein</fullName>
    </recommendedName>
</protein>
<dbReference type="Proteomes" id="UP000419144">
    <property type="component" value="Unassembled WGS sequence"/>
</dbReference>
<dbReference type="InterPro" id="IPR020103">
    <property type="entry name" value="PsdUridine_synth_cat_dom_sf"/>
</dbReference>
<dbReference type="EMBL" id="BLBS01000035">
    <property type="protein sequence ID" value="GET89478.1"/>
    <property type="molecule type" value="Genomic_DNA"/>
</dbReference>
<dbReference type="PROSITE" id="PS01129">
    <property type="entry name" value="PSI_RLU"/>
    <property type="match status" value="1"/>
</dbReference>
<reference evidence="2" key="1">
    <citation type="submission" date="2019-11" db="EMBL/GenBank/DDBJ databases">
        <title>Leishmania tarentolae CDS.</title>
        <authorList>
            <person name="Goto Y."/>
            <person name="Yamagishi J."/>
        </authorList>
    </citation>
    <scope>NUCLEOTIDE SEQUENCE [LARGE SCALE GENOMIC DNA]</scope>
    <source>
        <strain evidence="2">Parrot Tar II</strain>
    </source>
</reference>
<dbReference type="GO" id="GO:0000455">
    <property type="term" value="P:enzyme-directed rRNA pseudouridine synthesis"/>
    <property type="evidence" value="ECO:0007669"/>
    <property type="project" value="TreeGrafter"/>
</dbReference>
<proteinExistence type="predicted"/>
<dbReference type="AlphaFoldDB" id="A0A640KJI3"/>
<feature type="compositionally biased region" description="Low complexity" evidence="1">
    <location>
        <begin position="509"/>
        <end position="526"/>
    </location>
</feature>
<name>A0A640KJI3_LEITA</name>
<dbReference type="PANTHER" id="PTHR21600:SF77">
    <property type="entry name" value="PSEUDOURIDYLATE SYNTHASE PROTEIN, PUTATIVE-RELATED"/>
    <property type="match status" value="1"/>
</dbReference>
<dbReference type="SUPFAM" id="SSF55120">
    <property type="entry name" value="Pseudouridine synthase"/>
    <property type="match status" value="2"/>
</dbReference>
<evidence type="ECO:0000313" key="2">
    <source>
        <dbReference type="EMBL" id="GET89478.1"/>
    </source>
</evidence>
<dbReference type="OrthoDB" id="424794at2759"/>
<comment type="caution">
    <text evidence="2">The sequence shown here is derived from an EMBL/GenBank/DDBJ whole genome shotgun (WGS) entry which is preliminary data.</text>
</comment>
<dbReference type="PANTHER" id="PTHR21600">
    <property type="entry name" value="MITOCHONDRIAL RNA PSEUDOURIDINE SYNTHASE"/>
    <property type="match status" value="1"/>
</dbReference>
<feature type="region of interest" description="Disordered" evidence="1">
    <location>
        <begin position="732"/>
        <end position="755"/>
    </location>
</feature>
<feature type="region of interest" description="Disordered" evidence="1">
    <location>
        <begin position="378"/>
        <end position="404"/>
    </location>
</feature>
<keyword evidence="3" id="KW-1185">Reference proteome</keyword>
<gene>
    <name evidence="2" type="ORF">LtaPh_2610900</name>
</gene>
<sequence length="1030" mass="110119">MHEPAASVTTRLHPLPFGSLPLCVSTRVCVCLCVSFPFPSVSLLLYRGKESQLRAAATSNTTPPSLAMPSSRRPCTIMELQQLEEEAWTSPAQRALYATRHIPGFPWYTVQEVPSPGKPAAAFFPSGVRRHVIPYDFSFTVFVKGRWVGRRLLEVYAEELPHHTPAYYEACLRQGRLYCVQRGSLGQHNTRRRLLKRSAAIPASVDTAGAFGDSALDLASSSHTTPTTVTTSASDLRERHHSDCCAASPASLPCGEENVVLQHGDVVYHTVHRHEVPVAVGMGGADAVRITAVCIARYGLICVNKPTGLPTHATGRYYYNSLTSLLEYVLAPKRLAVWLIGEDPLLQSLVSTEHLSPEEKAELYAYYAPASASVGPAESMNQPCKHQLGGEGSTEHRSGASQCCTATSTETTTAGDSDLDDVDPDKVPRPCYRLDKVTSGVLLLAVRQDAAKRIGSVLMRKAKEVEEAVTTELLRCSADPSASRDGSSETAVSPVADHLASPDRDNSATGVPAVGTSSSTSSSPPASLQRIVASTYELQKYYLARVRVESTRVLSESGSTLEAETQWPHMPQPPSLAHPSRLHVWRVRGDEPCLRAHNAYVSCLLSSANGVCEKESLCAGKPGQRSSALAGVFPDGVLTTVPAPAPRAVASSAAAAATLCQFLPTFPASTNARRQDSRRHAQTAVASVAQEAVALCTPYTGRLHQIRMHLSSLGCPIVGDVVYARLSDNADTPERCSQAQPQVPRKRPAGTESVTCNPHILSTKNTASDDLDDCADCAVRLSRGDCKFIFFDAAHLPAAYCRYSKTIKTAPDNVNAEPRARPTSPPRGPEQHAATTNADSVLPARKTVKRSGTACGIGGGRDAETAEDMTSLEKKESPSSRTSRSAAVMGAGIGGEDHSNAAVARWQDEPLCYECAGRLPIVASGECATGTSAICLHAWVYQVRESLLLATDDGAPSRVSLPASAPEAAAMFKAANQSPPGSCPFSYPRDGESGAGMRSRTAQCTSSHRHLAVEGDFVRFEAPPPAWLQR</sequence>
<dbReference type="GO" id="GO:0003723">
    <property type="term" value="F:RNA binding"/>
    <property type="evidence" value="ECO:0007669"/>
    <property type="project" value="InterPro"/>
</dbReference>